<keyword evidence="3" id="KW-0597">Phosphoprotein</keyword>
<dbReference type="GO" id="GO:0016477">
    <property type="term" value="P:cell migration"/>
    <property type="evidence" value="ECO:0007669"/>
    <property type="project" value="TreeGrafter"/>
</dbReference>
<keyword evidence="5 12" id="KW-0732">Signal</keyword>
<feature type="transmembrane region" description="Helical" evidence="11">
    <location>
        <begin position="811"/>
        <end position="833"/>
    </location>
</feature>
<evidence type="ECO:0000256" key="4">
    <source>
        <dbReference type="ARBA" id="ARBA00022692"/>
    </source>
</evidence>
<keyword evidence="4 11" id="KW-0812">Transmembrane</keyword>
<dbReference type="EMBL" id="BEZZ01000351">
    <property type="protein sequence ID" value="GCC31258.1"/>
    <property type="molecule type" value="Genomic_DNA"/>
</dbReference>
<dbReference type="InterPro" id="IPR055356">
    <property type="entry name" value="ZP-N"/>
</dbReference>
<evidence type="ECO:0000256" key="9">
    <source>
        <dbReference type="ARBA" id="ARBA00023180"/>
    </source>
</evidence>
<gene>
    <name evidence="14" type="ORF">chiPu_0009715</name>
</gene>
<dbReference type="Gene3D" id="2.60.40.4100">
    <property type="entry name" value="Zona pellucida, ZP-C domain"/>
    <property type="match status" value="1"/>
</dbReference>
<feature type="chain" id="PRO_5019346512" description="ZP domain-containing protein" evidence="12">
    <location>
        <begin position="32"/>
        <end position="875"/>
    </location>
</feature>
<feature type="signal peptide" evidence="12">
    <location>
        <begin position="1"/>
        <end position="31"/>
    </location>
</feature>
<feature type="compositionally biased region" description="Polar residues" evidence="10">
    <location>
        <begin position="841"/>
        <end position="859"/>
    </location>
</feature>
<evidence type="ECO:0000313" key="14">
    <source>
        <dbReference type="EMBL" id="GCC31258.1"/>
    </source>
</evidence>
<dbReference type="AlphaFoldDB" id="A0A401SLL0"/>
<comment type="caution">
    <text evidence="14">The sequence shown here is derived from an EMBL/GenBank/DDBJ whole genome shotgun (WGS) entry which is preliminary data.</text>
</comment>
<dbReference type="GO" id="GO:0007179">
    <property type="term" value="P:transforming growth factor beta receptor signaling pathway"/>
    <property type="evidence" value="ECO:0007669"/>
    <property type="project" value="TreeGrafter"/>
</dbReference>
<keyword evidence="8" id="KW-1015">Disulfide bond</keyword>
<dbReference type="InterPro" id="IPR058899">
    <property type="entry name" value="TGFBR3/Endoglin-like_N"/>
</dbReference>
<feature type="domain" description="ZP" evidence="13">
    <location>
        <begin position="470"/>
        <end position="751"/>
    </location>
</feature>
<keyword evidence="2" id="KW-1003">Cell membrane</keyword>
<dbReference type="InterPro" id="IPR055355">
    <property type="entry name" value="ZP-C"/>
</dbReference>
<evidence type="ECO:0000256" key="10">
    <source>
        <dbReference type="SAM" id="MobiDB-lite"/>
    </source>
</evidence>
<dbReference type="Pfam" id="PF26060">
    <property type="entry name" value="TGFBR3_N"/>
    <property type="match status" value="2"/>
</dbReference>
<dbReference type="InterPro" id="IPR042235">
    <property type="entry name" value="ZP-C_dom"/>
</dbReference>
<dbReference type="PANTHER" id="PTHR14002:SF45">
    <property type="entry name" value="ZP DOMAIN-CONTAINING PROTEIN"/>
    <property type="match status" value="1"/>
</dbReference>
<dbReference type="Pfam" id="PF23344">
    <property type="entry name" value="ZP-N"/>
    <property type="match status" value="1"/>
</dbReference>
<evidence type="ECO:0000256" key="6">
    <source>
        <dbReference type="ARBA" id="ARBA00022989"/>
    </source>
</evidence>
<evidence type="ECO:0000313" key="15">
    <source>
        <dbReference type="Proteomes" id="UP000287033"/>
    </source>
</evidence>
<evidence type="ECO:0000256" key="5">
    <source>
        <dbReference type="ARBA" id="ARBA00022729"/>
    </source>
</evidence>
<dbReference type="GO" id="GO:0005114">
    <property type="term" value="F:type II transforming growth factor beta receptor binding"/>
    <property type="evidence" value="ECO:0007669"/>
    <property type="project" value="TreeGrafter"/>
</dbReference>
<keyword evidence="6 11" id="KW-1133">Transmembrane helix</keyword>
<dbReference type="OrthoDB" id="6420824at2759"/>
<dbReference type="Proteomes" id="UP000287033">
    <property type="component" value="Unassembled WGS sequence"/>
</dbReference>
<feature type="region of interest" description="Disordered" evidence="10">
    <location>
        <begin position="841"/>
        <end position="875"/>
    </location>
</feature>
<evidence type="ECO:0000256" key="2">
    <source>
        <dbReference type="ARBA" id="ARBA00022475"/>
    </source>
</evidence>
<evidence type="ECO:0000256" key="1">
    <source>
        <dbReference type="ARBA" id="ARBA00004251"/>
    </source>
</evidence>
<dbReference type="GO" id="GO:0001837">
    <property type="term" value="P:epithelial to mesenchymal transition"/>
    <property type="evidence" value="ECO:0007669"/>
    <property type="project" value="TreeGrafter"/>
</dbReference>
<evidence type="ECO:0000256" key="8">
    <source>
        <dbReference type="ARBA" id="ARBA00023157"/>
    </source>
</evidence>
<keyword evidence="7 11" id="KW-0472">Membrane</keyword>
<evidence type="ECO:0000256" key="3">
    <source>
        <dbReference type="ARBA" id="ARBA00022553"/>
    </source>
</evidence>
<keyword evidence="9" id="KW-0325">Glycoprotein</keyword>
<evidence type="ECO:0000256" key="7">
    <source>
        <dbReference type="ARBA" id="ARBA00023136"/>
    </source>
</evidence>
<dbReference type="GO" id="GO:0005024">
    <property type="term" value="F:transforming growth factor beta receptor activity"/>
    <property type="evidence" value="ECO:0007669"/>
    <property type="project" value="TreeGrafter"/>
</dbReference>
<accession>A0A401SLL0</accession>
<comment type="subcellular location">
    <subcellularLocation>
        <location evidence="1">Cell membrane</location>
        <topology evidence="1">Single-pass type I membrane protein</topology>
    </subcellularLocation>
</comment>
<dbReference type="GO" id="GO:0005539">
    <property type="term" value="F:glycosaminoglycan binding"/>
    <property type="evidence" value="ECO:0007669"/>
    <property type="project" value="TreeGrafter"/>
</dbReference>
<sequence>MQSKLLHCIRTMTSNGIQTTLLIMLLCGVSAGPLVGNDCVLRPVDESHPVKTLLESFTVSSGCASGGTTGLPQEVHIINLKSTGMDPNHYDKGKSIGVDSNNYDEVTLNLRPIFSVEVHQKPLVFVLNSPRPVLWIVKAERLAPGVQRLFHVSKNSTVQFPIVNFTSSRSLEEHSLPQDSKHLLQWTQTKYGSVTSFTELNKANNIYIKVGEDPLLPPTCIIEKNFLSQNYLAAYLKTQSAHGCLLPNPTEGKEVHLIELESPSSSPYRIFKVDIVIDIRPVHADTMISRNILLILKCGKAVNWVINTHEVNGKLEVIVSDRDSINFSREASMTVVKKMSSDLTSTQIDLLRWAQERGHSPVTSYTKASVANRVHLRLQEASEEEDIESFLPPELAILREPLKSPDEVFPGLREVFQFPFPFDQDDYDRVDTSHKLPQRSQDSTFEQLMRNGLSEAEEIQTFENVALSVQCEDKRMRAVIEKSSLQTEATTVTQVSLLDPKCKAEENSTHYILESSLTSCETTKYPTSDGFTIYLNSIVIQLEYCCEGSGWYGDNEESGDNGFPGDSDDPVPSRPKIVRFNCTYFTPSKKSEMPSHSGFPSLTQSNNATLNMELYNTDLFRTPSQGVHTVSENNPLFVEVSVTKSDPEISFVIQTCYISPSSDPVSSSDYYTIIENICPKEDSVKFYSPQKLDFLVPHAEMERKRFSFVFKPVYNMSLVFLHCEITLCSQKDTESQGFPNLPKCIPPDEACIDVNLQIIMAMMRYKQSFTKPLAVIRERMNLPKTQVIPDSHVNVERPRPYIIYGLDTPTVVGIAFAAFVIGALLTGALWYIYSHTGETAGRQQVPTSPPASENSSTAHSIGSTQSTPCSSSSTA</sequence>
<dbReference type="STRING" id="137246.A0A401SLL0"/>
<dbReference type="PANTHER" id="PTHR14002">
    <property type="entry name" value="ENDOGLIN/TGF-BETA RECEPTOR TYPE III"/>
    <property type="match status" value="1"/>
</dbReference>
<dbReference type="InterPro" id="IPR001507">
    <property type="entry name" value="ZP_dom"/>
</dbReference>
<dbReference type="GO" id="GO:0017015">
    <property type="term" value="P:regulation of transforming growth factor beta receptor signaling pathway"/>
    <property type="evidence" value="ECO:0007669"/>
    <property type="project" value="TreeGrafter"/>
</dbReference>
<evidence type="ECO:0000259" key="13">
    <source>
        <dbReference type="PROSITE" id="PS51034"/>
    </source>
</evidence>
<evidence type="ECO:0000256" key="11">
    <source>
        <dbReference type="SAM" id="Phobius"/>
    </source>
</evidence>
<protein>
    <recommendedName>
        <fullName evidence="13">ZP domain-containing protein</fullName>
    </recommendedName>
</protein>
<organism evidence="14 15">
    <name type="scientific">Chiloscyllium punctatum</name>
    <name type="common">Brownbanded bambooshark</name>
    <name type="synonym">Hemiscyllium punctatum</name>
    <dbReference type="NCBI Taxonomy" id="137246"/>
    <lineage>
        <taxon>Eukaryota</taxon>
        <taxon>Metazoa</taxon>
        <taxon>Chordata</taxon>
        <taxon>Craniata</taxon>
        <taxon>Vertebrata</taxon>
        <taxon>Chondrichthyes</taxon>
        <taxon>Elasmobranchii</taxon>
        <taxon>Galeomorphii</taxon>
        <taxon>Galeoidea</taxon>
        <taxon>Orectolobiformes</taxon>
        <taxon>Hemiscylliidae</taxon>
        <taxon>Chiloscyllium</taxon>
    </lineage>
</organism>
<dbReference type="GO" id="GO:0050431">
    <property type="term" value="F:transforming growth factor beta binding"/>
    <property type="evidence" value="ECO:0007669"/>
    <property type="project" value="TreeGrafter"/>
</dbReference>
<proteinExistence type="predicted"/>
<name>A0A401SLL0_CHIPU</name>
<dbReference type="OMA" id="VPQRECV"/>
<keyword evidence="15" id="KW-1185">Reference proteome</keyword>
<evidence type="ECO:0000256" key="12">
    <source>
        <dbReference type="SAM" id="SignalP"/>
    </source>
</evidence>
<dbReference type="PROSITE" id="PS51034">
    <property type="entry name" value="ZP_2"/>
    <property type="match status" value="1"/>
</dbReference>
<dbReference type="Gene3D" id="2.60.40.3210">
    <property type="entry name" value="Zona pellucida, ZP-N domain"/>
    <property type="match status" value="1"/>
</dbReference>
<dbReference type="SMART" id="SM00241">
    <property type="entry name" value="ZP"/>
    <property type="match status" value="1"/>
</dbReference>
<dbReference type="Pfam" id="PF00100">
    <property type="entry name" value="Zona_pellucida"/>
    <property type="match status" value="1"/>
</dbReference>
<reference evidence="14 15" key="1">
    <citation type="journal article" date="2018" name="Nat. Ecol. Evol.">
        <title>Shark genomes provide insights into elasmobranch evolution and the origin of vertebrates.</title>
        <authorList>
            <person name="Hara Y"/>
            <person name="Yamaguchi K"/>
            <person name="Onimaru K"/>
            <person name="Kadota M"/>
            <person name="Koyanagi M"/>
            <person name="Keeley SD"/>
            <person name="Tatsumi K"/>
            <person name="Tanaka K"/>
            <person name="Motone F"/>
            <person name="Kageyama Y"/>
            <person name="Nozu R"/>
            <person name="Adachi N"/>
            <person name="Nishimura O"/>
            <person name="Nakagawa R"/>
            <person name="Tanegashima C"/>
            <person name="Kiyatake I"/>
            <person name="Matsumoto R"/>
            <person name="Murakumo K"/>
            <person name="Nishida K"/>
            <person name="Terakita A"/>
            <person name="Kuratani S"/>
            <person name="Sato K"/>
            <person name="Hyodo S Kuraku.S."/>
        </authorList>
    </citation>
    <scope>NUCLEOTIDE SEQUENCE [LARGE SCALE GENOMIC DNA]</scope>
</reference>
<feature type="compositionally biased region" description="Low complexity" evidence="10">
    <location>
        <begin position="860"/>
        <end position="875"/>
    </location>
</feature>